<dbReference type="SUPFAM" id="SSF56801">
    <property type="entry name" value="Acetyl-CoA synthetase-like"/>
    <property type="match status" value="1"/>
</dbReference>
<evidence type="ECO:0000259" key="2">
    <source>
        <dbReference type="Pfam" id="PF00501"/>
    </source>
</evidence>
<dbReference type="InterPro" id="IPR020845">
    <property type="entry name" value="AMP-binding_CS"/>
</dbReference>
<accession>A0AAJ0BQW1</accession>
<dbReference type="Gene3D" id="3.40.50.12780">
    <property type="entry name" value="N-terminal domain of ligase-like"/>
    <property type="match status" value="1"/>
</dbReference>
<proteinExistence type="inferred from homology"/>
<dbReference type="AlphaFoldDB" id="A0AAJ0BQW1"/>
<comment type="caution">
    <text evidence="3">The sequence shown here is derived from an EMBL/GenBank/DDBJ whole genome shotgun (WGS) entry which is preliminary data.</text>
</comment>
<dbReference type="EMBL" id="MU839033">
    <property type="protein sequence ID" value="KAK1762819.1"/>
    <property type="molecule type" value="Genomic_DNA"/>
</dbReference>
<dbReference type="PANTHER" id="PTHR43201">
    <property type="entry name" value="ACYL-COA SYNTHETASE"/>
    <property type="match status" value="1"/>
</dbReference>
<dbReference type="InterPro" id="IPR000873">
    <property type="entry name" value="AMP-dep_synth/lig_dom"/>
</dbReference>
<evidence type="ECO:0000313" key="3">
    <source>
        <dbReference type="EMBL" id="KAK1762819.1"/>
    </source>
</evidence>
<dbReference type="GO" id="GO:0031956">
    <property type="term" value="F:medium-chain fatty acid-CoA ligase activity"/>
    <property type="evidence" value="ECO:0007669"/>
    <property type="project" value="TreeGrafter"/>
</dbReference>
<feature type="domain" description="AMP-dependent synthetase/ligase" evidence="2">
    <location>
        <begin position="85"/>
        <end position="393"/>
    </location>
</feature>
<dbReference type="InterPro" id="IPR042099">
    <property type="entry name" value="ANL_N_sf"/>
</dbReference>
<dbReference type="Pfam" id="PF00501">
    <property type="entry name" value="AMP-binding"/>
    <property type="match status" value="1"/>
</dbReference>
<dbReference type="GeneID" id="85312328"/>
<keyword evidence="4" id="KW-1185">Reference proteome</keyword>
<comment type="similarity">
    <text evidence="1">Belongs to the ATP-dependent AMP-binding enzyme family.</text>
</comment>
<dbReference type="GO" id="GO:0006631">
    <property type="term" value="P:fatty acid metabolic process"/>
    <property type="evidence" value="ECO:0007669"/>
    <property type="project" value="TreeGrafter"/>
</dbReference>
<organism evidence="3 4">
    <name type="scientific">Phialemonium atrogriseum</name>
    <dbReference type="NCBI Taxonomy" id="1093897"/>
    <lineage>
        <taxon>Eukaryota</taxon>
        <taxon>Fungi</taxon>
        <taxon>Dikarya</taxon>
        <taxon>Ascomycota</taxon>
        <taxon>Pezizomycotina</taxon>
        <taxon>Sordariomycetes</taxon>
        <taxon>Sordariomycetidae</taxon>
        <taxon>Cephalothecales</taxon>
        <taxon>Cephalothecaceae</taxon>
        <taxon>Phialemonium</taxon>
    </lineage>
</organism>
<gene>
    <name evidence="3" type="ORF">QBC33DRAFT_551150</name>
</gene>
<name>A0AAJ0BQW1_9PEZI</name>
<evidence type="ECO:0000256" key="1">
    <source>
        <dbReference type="ARBA" id="ARBA00006432"/>
    </source>
</evidence>
<evidence type="ECO:0000313" key="4">
    <source>
        <dbReference type="Proteomes" id="UP001244011"/>
    </source>
</evidence>
<sequence>MGTTQDSRRLCCPGLPNEPLWVNLLERATTISRPILRDTTLGIHVSLTQLLADVVHMRQVLWDSLPSALFDDQANGIINESSPYIGLSTAPNYEFYVASLAILAVGGAIVPLRPELPVAEELQVLKDCKAVAILTGPQQMSQCGEIKTLAERQGYRLQIIPLAILTTGALDSNPDFTIDARQTIPPTRPSLVIRTTGTTGGPKSVVHTRRLFHRAFPSKPDDLILIHENLDWISGSVSIMMRVLGGAAGEVLPTNPGPAAIWERLRRGGVTSLTDHSWFWEGLARHFRLHIAVLPDKEEREEYVRAARSLRWAFVVGTPPPPSLLAFWEGTFGAKLQVGYVATELGAVALSTSPTEPYVEGSLGRPLPGITAKLSQGDHGELLVKTPYMFSHYIGNEAATKAAFDPEGYFKTGDAAHLDGDKYVFDGRIGSDILDVGARQISLLRLDHKLTELPYISEVYTLCVPPGGPGTEGGNQLGALVRFKDPSVSKSRSDAADLYADDFRAQLLEALRPAEIAVAIRVLRDGEEIPRTFNMKPFRRLAVKQFFPSQFLPLQDNAAAAC</sequence>
<dbReference type="PROSITE" id="PS00455">
    <property type="entry name" value="AMP_BINDING"/>
    <property type="match status" value="1"/>
</dbReference>
<reference evidence="3" key="1">
    <citation type="submission" date="2023-06" db="EMBL/GenBank/DDBJ databases">
        <title>Genome-scale phylogeny and comparative genomics of the fungal order Sordariales.</title>
        <authorList>
            <consortium name="Lawrence Berkeley National Laboratory"/>
            <person name="Hensen N."/>
            <person name="Bonometti L."/>
            <person name="Westerberg I."/>
            <person name="Brannstrom I.O."/>
            <person name="Guillou S."/>
            <person name="Cros-Aarteil S."/>
            <person name="Calhoun S."/>
            <person name="Haridas S."/>
            <person name="Kuo A."/>
            <person name="Mondo S."/>
            <person name="Pangilinan J."/>
            <person name="Riley R."/>
            <person name="Labutti K."/>
            <person name="Andreopoulos B."/>
            <person name="Lipzen A."/>
            <person name="Chen C."/>
            <person name="Yanf M."/>
            <person name="Daum C."/>
            <person name="Ng V."/>
            <person name="Clum A."/>
            <person name="Steindorff A."/>
            <person name="Ohm R."/>
            <person name="Martin F."/>
            <person name="Silar P."/>
            <person name="Natvig D."/>
            <person name="Lalanne C."/>
            <person name="Gautier V."/>
            <person name="Ament-Velasquez S.L."/>
            <person name="Kruys A."/>
            <person name="Hutchinson M.I."/>
            <person name="Powell A.J."/>
            <person name="Barry K."/>
            <person name="Miller A.N."/>
            <person name="Grigoriev I.V."/>
            <person name="Debuchy R."/>
            <person name="Gladieux P."/>
            <person name="Thoren M.H."/>
            <person name="Johannesson H."/>
        </authorList>
    </citation>
    <scope>NUCLEOTIDE SEQUENCE</scope>
    <source>
        <strain evidence="3">8032-3</strain>
    </source>
</reference>
<dbReference type="RefSeq" id="XP_060279032.1">
    <property type="nucleotide sequence ID" value="XM_060429141.1"/>
</dbReference>
<dbReference type="PANTHER" id="PTHR43201:SF8">
    <property type="entry name" value="ACYL-COA SYNTHETASE FAMILY MEMBER 3"/>
    <property type="match status" value="1"/>
</dbReference>
<dbReference type="Proteomes" id="UP001244011">
    <property type="component" value="Unassembled WGS sequence"/>
</dbReference>
<protein>
    <recommendedName>
        <fullName evidence="2">AMP-dependent synthetase/ligase domain-containing protein</fullName>
    </recommendedName>
</protein>